<sequence>MNTFSIKILFKYKYGIFILIELYGLAALRSILLCFVNES</sequence>
<dbReference type="RefSeq" id="YP_009392381.1">
    <property type="nucleotide sequence ID" value="NC_035262.1"/>
</dbReference>
<accession>A0A1Z1M517</accession>
<keyword evidence="1" id="KW-0812">Transmembrane</keyword>
<keyword evidence="2" id="KW-0934">Plastid</keyword>
<proteinExistence type="predicted"/>
<organism evidence="2">
    <name type="scientific">Osmundaria fimbriata</name>
    <name type="common">Red alga</name>
    <name type="synonym">Delesseria fimbriata</name>
    <dbReference type="NCBI Taxonomy" id="228265"/>
    <lineage>
        <taxon>Eukaryota</taxon>
        <taxon>Rhodophyta</taxon>
        <taxon>Florideophyceae</taxon>
        <taxon>Rhodymeniophycidae</taxon>
        <taxon>Ceramiales</taxon>
        <taxon>Rhodomelaceae</taxon>
        <taxon>Amansieae</taxon>
        <taxon>Osmundaria</taxon>
    </lineage>
</organism>
<feature type="transmembrane region" description="Helical" evidence="1">
    <location>
        <begin position="12"/>
        <end position="36"/>
    </location>
</feature>
<gene>
    <name evidence="2" type="primary">orf39c</name>
</gene>
<keyword evidence="1" id="KW-1133">Transmembrane helix</keyword>
<keyword evidence="1" id="KW-0472">Membrane</keyword>
<keyword evidence="2" id="KW-0150">Chloroplast</keyword>
<geneLocation type="chloroplast" evidence="2"/>
<evidence type="ECO:0000256" key="1">
    <source>
        <dbReference type="SAM" id="Phobius"/>
    </source>
</evidence>
<reference evidence="2" key="1">
    <citation type="journal article" date="2017" name="J. Phycol.">
        <title>Analysis of chloroplast genomes and a supermatrix inform reclassification of the Rhodomelaceae (Rhodophyta).</title>
        <authorList>
            <person name="Diaz-Tapia P."/>
            <person name="Maggs C.A."/>
            <person name="West J.A."/>
            <person name="Verbruggen H."/>
        </authorList>
    </citation>
    <scope>NUCLEOTIDE SEQUENCE</scope>
    <source>
        <strain evidence="2">JW2841</strain>
    </source>
</reference>
<dbReference type="GeneID" id="33353903"/>
<protein>
    <submittedName>
        <fullName evidence="2">Uncharacterized protein</fullName>
    </submittedName>
</protein>
<dbReference type="EMBL" id="MF101415">
    <property type="protein sequence ID" value="ARW60943.1"/>
    <property type="molecule type" value="Genomic_DNA"/>
</dbReference>
<name>A0A1Z1M517_OSMFI</name>
<evidence type="ECO:0000313" key="2">
    <source>
        <dbReference type="EMBL" id="ARW60943.1"/>
    </source>
</evidence>
<dbReference type="AlphaFoldDB" id="A0A1Z1M517"/>